<dbReference type="InterPro" id="IPR032710">
    <property type="entry name" value="NTF2-like_dom_sf"/>
</dbReference>
<dbReference type="PhylomeDB" id="R7QUE1"/>
<dbReference type="AlphaFoldDB" id="R7QUE1"/>
<evidence type="ECO:0000313" key="2">
    <source>
        <dbReference type="Proteomes" id="UP000012073"/>
    </source>
</evidence>
<dbReference type="OrthoDB" id="45345at2759"/>
<dbReference type="KEGG" id="ccp:CHC_T00007317001"/>
<dbReference type="Gramene" id="CDF41091">
    <property type="protein sequence ID" value="CDF41091"/>
    <property type="gene ID" value="CHC_T00007317001"/>
</dbReference>
<keyword evidence="2" id="KW-1185">Reference proteome</keyword>
<dbReference type="SUPFAM" id="SSF54427">
    <property type="entry name" value="NTF2-like"/>
    <property type="match status" value="1"/>
</dbReference>
<dbReference type="EMBL" id="HG002309">
    <property type="protein sequence ID" value="CDF41091.1"/>
    <property type="molecule type" value="Genomic_DNA"/>
</dbReference>
<name>R7QUE1_CHOCR</name>
<dbReference type="Gene3D" id="3.10.450.50">
    <property type="match status" value="1"/>
</dbReference>
<evidence type="ECO:0008006" key="3">
    <source>
        <dbReference type="Google" id="ProtNLM"/>
    </source>
</evidence>
<dbReference type="GeneID" id="17319125"/>
<gene>
    <name evidence="1" type="ORF">CHC_T00007317001</name>
</gene>
<protein>
    <recommendedName>
        <fullName evidence="3">DUF4440 domain-containing protein</fullName>
    </recommendedName>
</protein>
<sequence>MSAKTTLCAALTHEIEALHTFFEGWFNGTLSKNTFDSAFLPRLALEFTMIPPSGTIASLPDLTGNLRNAHNTSPSLEIAIQNVVIRQTFPGHALVTYEEWQRTKKDQGPEITARVSTALVATGDTPVWLHLHETWMKPESPPSRFLDS</sequence>
<organism evidence="1 2">
    <name type="scientific">Chondrus crispus</name>
    <name type="common">Carrageen Irish moss</name>
    <name type="synonym">Polymorpha crispa</name>
    <dbReference type="NCBI Taxonomy" id="2769"/>
    <lineage>
        <taxon>Eukaryota</taxon>
        <taxon>Rhodophyta</taxon>
        <taxon>Florideophyceae</taxon>
        <taxon>Rhodymeniophycidae</taxon>
        <taxon>Gigartinales</taxon>
        <taxon>Gigartinaceae</taxon>
        <taxon>Chondrus</taxon>
    </lineage>
</organism>
<accession>R7QUE1</accession>
<dbReference type="Proteomes" id="UP000012073">
    <property type="component" value="Unassembled WGS sequence"/>
</dbReference>
<evidence type="ECO:0000313" key="1">
    <source>
        <dbReference type="EMBL" id="CDF41091.1"/>
    </source>
</evidence>
<dbReference type="RefSeq" id="XP_005711385.1">
    <property type="nucleotide sequence ID" value="XM_005711328.1"/>
</dbReference>
<reference evidence="2" key="1">
    <citation type="journal article" date="2013" name="Proc. Natl. Acad. Sci. U.S.A.">
        <title>Genome structure and metabolic features in the red seaweed Chondrus crispus shed light on evolution of the Archaeplastida.</title>
        <authorList>
            <person name="Collen J."/>
            <person name="Porcel B."/>
            <person name="Carre W."/>
            <person name="Ball S.G."/>
            <person name="Chaparro C."/>
            <person name="Tonon T."/>
            <person name="Barbeyron T."/>
            <person name="Michel G."/>
            <person name="Noel B."/>
            <person name="Valentin K."/>
            <person name="Elias M."/>
            <person name="Artiguenave F."/>
            <person name="Arun A."/>
            <person name="Aury J.M."/>
            <person name="Barbosa-Neto J.F."/>
            <person name="Bothwell J.H."/>
            <person name="Bouget F.Y."/>
            <person name="Brillet L."/>
            <person name="Cabello-Hurtado F."/>
            <person name="Capella-Gutierrez S."/>
            <person name="Charrier B."/>
            <person name="Cladiere L."/>
            <person name="Cock J.M."/>
            <person name="Coelho S.M."/>
            <person name="Colleoni C."/>
            <person name="Czjzek M."/>
            <person name="Da Silva C."/>
            <person name="Delage L."/>
            <person name="Denoeud F."/>
            <person name="Deschamps P."/>
            <person name="Dittami S.M."/>
            <person name="Gabaldon T."/>
            <person name="Gachon C.M."/>
            <person name="Groisillier A."/>
            <person name="Herve C."/>
            <person name="Jabbari K."/>
            <person name="Katinka M."/>
            <person name="Kloareg B."/>
            <person name="Kowalczyk N."/>
            <person name="Labadie K."/>
            <person name="Leblanc C."/>
            <person name="Lopez P.J."/>
            <person name="McLachlan D.H."/>
            <person name="Meslet-Cladiere L."/>
            <person name="Moustafa A."/>
            <person name="Nehr Z."/>
            <person name="Nyvall Collen P."/>
            <person name="Panaud O."/>
            <person name="Partensky F."/>
            <person name="Poulain J."/>
            <person name="Rensing S.A."/>
            <person name="Rousvoal S."/>
            <person name="Samson G."/>
            <person name="Symeonidi A."/>
            <person name="Weissenbach J."/>
            <person name="Zambounis A."/>
            <person name="Wincker P."/>
            <person name="Boyen C."/>
        </authorList>
    </citation>
    <scope>NUCLEOTIDE SEQUENCE [LARGE SCALE GENOMIC DNA]</scope>
    <source>
        <strain evidence="2">cv. Stackhouse</strain>
    </source>
</reference>
<proteinExistence type="predicted"/>